<dbReference type="PANTHER" id="PTHR43179:SF12">
    <property type="entry name" value="GALACTOFURANOSYLTRANSFERASE GLFT2"/>
    <property type="match status" value="1"/>
</dbReference>
<dbReference type="Pfam" id="PF00535">
    <property type="entry name" value="Glycos_transf_2"/>
    <property type="match status" value="1"/>
</dbReference>
<evidence type="ECO:0000259" key="6">
    <source>
        <dbReference type="Pfam" id="PF02709"/>
    </source>
</evidence>
<dbReference type="Pfam" id="PF02709">
    <property type="entry name" value="Glyco_transf_7C"/>
    <property type="match status" value="1"/>
</dbReference>
<feature type="domain" description="Galactosyltransferase C-terminal" evidence="6">
    <location>
        <begin position="143"/>
        <end position="202"/>
    </location>
</feature>
<feature type="domain" description="Glycosyltransferase 2-like" evidence="5">
    <location>
        <begin position="5"/>
        <end position="110"/>
    </location>
</feature>
<proteinExistence type="inferred from homology"/>
<dbReference type="InterPro" id="IPR001173">
    <property type="entry name" value="Glyco_trans_2-like"/>
</dbReference>
<comment type="caution">
    <text evidence="7">The sequence shown here is derived from an EMBL/GenBank/DDBJ whole genome shotgun (WGS) entry which is preliminary data.</text>
</comment>
<evidence type="ECO:0000313" key="7">
    <source>
        <dbReference type="EMBL" id="GAA2127116.1"/>
    </source>
</evidence>
<protein>
    <recommendedName>
        <fullName evidence="9">Glycosyltransferase family 2 protein</fullName>
    </recommendedName>
</protein>
<dbReference type="SUPFAM" id="SSF53448">
    <property type="entry name" value="Nucleotide-diphospho-sugar transferases"/>
    <property type="match status" value="1"/>
</dbReference>
<dbReference type="CDD" id="cd00761">
    <property type="entry name" value="Glyco_tranf_GTA_type"/>
    <property type="match status" value="1"/>
</dbReference>
<evidence type="ECO:0000256" key="4">
    <source>
        <dbReference type="ARBA" id="ARBA00022679"/>
    </source>
</evidence>
<dbReference type="RefSeq" id="WP_344304207.1">
    <property type="nucleotide sequence ID" value="NZ_BAAAQQ010000012.1"/>
</dbReference>
<dbReference type="InterPro" id="IPR027791">
    <property type="entry name" value="Galactosyl_T_C"/>
</dbReference>
<dbReference type="PANTHER" id="PTHR43179">
    <property type="entry name" value="RHAMNOSYLTRANSFERASE WBBL"/>
    <property type="match status" value="1"/>
</dbReference>
<organism evidence="7 8">
    <name type="scientific">Nocardioides bigeumensis</name>
    <dbReference type="NCBI Taxonomy" id="433657"/>
    <lineage>
        <taxon>Bacteria</taxon>
        <taxon>Bacillati</taxon>
        <taxon>Actinomycetota</taxon>
        <taxon>Actinomycetes</taxon>
        <taxon>Propionibacteriales</taxon>
        <taxon>Nocardioidaceae</taxon>
        <taxon>Nocardioides</taxon>
    </lineage>
</organism>
<gene>
    <name evidence="7" type="ORF">GCM10009843_26220</name>
</gene>
<comment type="similarity">
    <text evidence="2">Belongs to the glycosyltransferase 2 family.</text>
</comment>
<accession>A0ABP5K4J4</accession>
<dbReference type="EMBL" id="BAAAQQ010000012">
    <property type="protein sequence ID" value="GAA2127116.1"/>
    <property type="molecule type" value="Genomic_DNA"/>
</dbReference>
<evidence type="ECO:0008006" key="9">
    <source>
        <dbReference type="Google" id="ProtNLM"/>
    </source>
</evidence>
<evidence type="ECO:0000259" key="5">
    <source>
        <dbReference type="Pfam" id="PF00535"/>
    </source>
</evidence>
<dbReference type="InterPro" id="IPR029044">
    <property type="entry name" value="Nucleotide-diphossugar_trans"/>
</dbReference>
<evidence type="ECO:0000256" key="1">
    <source>
        <dbReference type="ARBA" id="ARBA00004776"/>
    </source>
</evidence>
<keyword evidence="8" id="KW-1185">Reference proteome</keyword>
<keyword evidence="4" id="KW-0808">Transferase</keyword>
<dbReference type="Gene3D" id="3.90.550.10">
    <property type="entry name" value="Spore Coat Polysaccharide Biosynthesis Protein SpsA, Chain A"/>
    <property type="match status" value="1"/>
</dbReference>
<name>A0ABP5K4J4_9ACTN</name>
<evidence type="ECO:0000256" key="3">
    <source>
        <dbReference type="ARBA" id="ARBA00022676"/>
    </source>
</evidence>
<sequence length="316" mass="33804">MTSVSVVVPTRGGARTLPLLLTSLREQTHPDWEAVVVVDGDVDGSADLVAREARDLPVRTLVLPENRGRSAALNAGFSLAEGDVLVRSDDDLGFGPAHLARHAAHHEAAAAPIGLVGLCRNVYPDGGSYARAYGVPTDARFRAAAYAAPADRTWRYWAANVSVTSETWRTIGPYDESYRAYGWEDVDWGYRLRRAGIPVEIHADVEAEHHGAAATTEDRALRAFYSGAARQHFLRTHDLGDGAALLGDTGAGDGLWGRAVLSVAAITDERRLRRLGDVVDRINRALPRPAAEKLVALLVEGAAVAGHRAGRTAGAI</sequence>
<evidence type="ECO:0000313" key="8">
    <source>
        <dbReference type="Proteomes" id="UP001500575"/>
    </source>
</evidence>
<reference evidence="8" key="1">
    <citation type="journal article" date="2019" name="Int. J. Syst. Evol. Microbiol.">
        <title>The Global Catalogue of Microorganisms (GCM) 10K type strain sequencing project: providing services to taxonomists for standard genome sequencing and annotation.</title>
        <authorList>
            <consortium name="The Broad Institute Genomics Platform"/>
            <consortium name="The Broad Institute Genome Sequencing Center for Infectious Disease"/>
            <person name="Wu L."/>
            <person name="Ma J."/>
        </authorList>
    </citation>
    <scope>NUCLEOTIDE SEQUENCE [LARGE SCALE GENOMIC DNA]</scope>
    <source>
        <strain evidence="8">JCM 16021</strain>
    </source>
</reference>
<evidence type="ECO:0000256" key="2">
    <source>
        <dbReference type="ARBA" id="ARBA00006739"/>
    </source>
</evidence>
<keyword evidence="3" id="KW-0328">Glycosyltransferase</keyword>
<comment type="pathway">
    <text evidence="1">Cell wall biogenesis; cell wall polysaccharide biosynthesis.</text>
</comment>
<dbReference type="Proteomes" id="UP001500575">
    <property type="component" value="Unassembled WGS sequence"/>
</dbReference>